<dbReference type="SUPFAM" id="SSF48264">
    <property type="entry name" value="Cytochrome P450"/>
    <property type="match status" value="1"/>
</dbReference>
<keyword evidence="10 13" id="KW-0408">Iron</keyword>
<keyword evidence="8" id="KW-1133">Transmembrane helix</keyword>
<dbReference type="EMBL" id="LR727652">
    <property type="protein sequence ID" value="VWO99449.1"/>
    <property type="molecule type" value="Genomic_DNA"/>
</dbReference>
<dbReference type="Gene3D" id="1.10.630.10">
    <property type="entry name" value="Cytochrome P450"/>
    <property type="match status" value="1"/>
</dbReference>
<dbReference type="InterPro" id="IPR017972">
    <property type="entry name" value="Cyt_P450_CS"/>
</dbReference>
<reference evidence="15" key="1">
    <citation type="submission" date="2019-10" db="EMBL/GenBank/DDBJ databases">
        <authorList>
            <person name="Nor Muhammad N."/>
        </authorList>
    </citation>
    <scope>NUCLEOTIDE SEQUENCE</scope>
</reference>
<dbReference type="EC" id="2.7.11.1" evidence="15"/>
<dbReference type="GO" id="GO:0016020">
    <property type="term" value="C:membrane"/>
    <property type="evidence" value="ECO:0007669"/>
    <property type="project" value="UniProtKB-SubCell"/>
</dbReference>
<evidence type="ECO:0000256" key="7">
    <source>
        <dbReference type="ARBA" id="ARBA00022723"/>
    </source>
</evidence>
<dbReference type="PRINTS" id="PR00385">
    <property type="entry name" value="P450"/>
</dbReference>
<evidence type="ECO:0000256" key="2">
    <source>
        <dbReference type="ARBA" id="ARBA00004167"/>
    </source>
</evidence>
<sequence>MGQQIIVINDYKVAVDLLEKRSSVYSSRPASPLFKLSGWDWAIPFMPYGQWWRRHRRAFWQYFHPEAIHVHYPRQEESARKLLSRLLKTPEDFAHHVEYTLNAAVMGTCYGSPVASQSDAYISVFKAAESTLDLVAPGANVLVGFFPALARLPTWIPGASSLRRLAQSRKITTAMRDTPWLDLKAAIAAEDSEATDRSVGGTILRRLSSSPHGFPLEDDEIIGKHVAAIVYFGGLGTTHSQVLAFLLAMSLHPDVQVKAQEELDCFLGQARLPVLGDMESLPYVSAIVKETLRWHTTGPLGVPHATVADDEYNGYFIPKHSVVIPNTWAFLHDPAVYPEPDAFIPERFLKGGRFGTTLQPDPVMAFGFGRRICPGRHYAFATLFIYMASILCTFNIAPPVDEDGKPTRIHPRQTTGMVSFQEDCRCILTPRSASAEDLIKREETDAVSN</sequence>
<evidence type="ECO:0000256" key="13">
    <source>
        <dbReference type="PIRSR" id="PIRSR602401-1"/>
    </source>
</evidence>
<feature type="binding site" description="axial binding residue" evidence="13">
    <location>
        <position position="373"/>
    </location>
    <ligand>
        <name>heme</name>
        <dbReference type="ChEBI" id="CHEBI:30413"/>
    </ligand>
    <ligandPart>
        <name>Fe</name>
        <dbReference type="ChEBI" id="CHEBI:18248"/>
    </ligandPart>
</feature>
<dbReference type="PRINTS" id="PR00463">
    <property type="entry name" value="EP450I"/>
</dbReference>
<keyword evidence="7 13" id="KW-0479">Metal-binding</keyword>
<dbReference type="InterPro" id="IPR036396">
    <property type="entry name" value="Cyt_P450_sf"/>
</dbReference>
<dbReference type="InterPro" id="IPR002401">
    <property type="entry name" value="Cyt_P450_E_grp-I"/>
</dbReference>
<dbReference type="PANTHER" id="PTHR46300:SF7">
    <property type="entry name" value="P450, PUTATIVE (EUROFUNG)-RELATED"/>
    <property type="match status" value="1"/>
</dbReference>
<dbReference type="Pfam" id="PF00067">
    <property type="entry name" value="p450"/>
    <property type="match status" value="1"/>
</dbReference>
<comment type="cofactor">
    <cofactor evidence="1 13">
        <name>heme</name>
        <dbReference type="ChEBI" id="CHEBI:30413"/>
    </cofactor>
</comment>
<dbReference type="GO" id="GO:0016705">
    <property type="term" value="F:oxidoreductase activity, acting on paired donors, with incorporation or reduction of molecular oxygen"/>
    <property type="evidence" value="ECO:0007669"/>
    <property type="project" value="InterPro"/>
</dbReference>
<dbReference type="InterPro" id="IPR050364">
    <property type="entry name" value="Cytochrome_P450_fung"/>
</dbReference>
<dbReference type="AlphaFoldDB" id="A0A5K1K1W5"/>
<name>A0A5K1K1W5_9APHY</name>
<keyword evidence="11 14" id="KW-0503">Monooxygenase</keyword>
<evidence type="ECO:0000256" key="1">
    <source>
        <dbReference type="ARBA" id="ARBA00001971"/>
    </source>
</evidence>
<evidence type="ECO:0000256" key="3">
    <source>
        <dbReference type="ARBA" id="ARBA00005179"/>
    </source>
</evidence>
<evidence type="ECO:0000256" key="4">
    <source>
        <dbReference type="ARBA" id="ARBA00010617"/>
    </source>
</evidence>
<dbReference type="PROSITE" id="PS00086">
    <property type="entry name" value="CYTOCHROME_P450"/>
    <property type="match status" value="1"/>
</dbReference>
<comment type="similarity">
    <text evidence="4 14">Belongs to the cytochrome P450 family.</text>
</comment>
<dbReference type="CDD" id="cd11065">
    <property type="entry name" value="CYP64-like"/>
    <property type="match status" value="1"/>
</dbReference>
<dbReference type="GO" id="GO:0004497">
    <property type="term" value="F:monooxygenase activity"/>
    <property type="evidence" value="ECO:0007669"/>
    <property type="project" value="UniProtKB-KW"/>
</dbReference>
<keyword evidence="12" id="KW-0472">Membrane</keyword>
<keyword evidence="6" id="KW-0812">Transmembrane</keyword>
<dbReference type="GO" id="GO:0020037">
    <property type="term" value="F:heme binding"/>
    <property type="evidence" value="ECO:0007669"/>
    <property type="project" value="InterPro"/>
</dbReference>
<comment type="subcellular location">
    <subcellularLocation>
        <location evidence="2">Membrane</location>
        <topology evidence="2">Single-pass membrane protein</topology>
    </subcellularLocation>
</comment>
<dbReference type="GO" id="GO:0005506">
    <property type="term" value="F:iron ion binding"/>
    <property type="evidence" value="ECO:0007669"/>
    <property type="project" value="InterPro"/>
</dbReference>
<evidence type="ECO:0000256" key="11">
    <source>
        <dbReference type="ARBA" id="ARBA00023033"/>
    </source>
</evidence>
<evidence type="ECO:0000256" key="6">
    <source>
        <dbReference type="ARBA" id="ARBA00022692"/>
    </source>
</evidence>
<keyword evidence="15" id="KW-0418">Kinase</keyword>
<protein>
    <submittedName>
        <fullName evidence="15">Non-specific serine/threonine protein kinase (EC)</fullName>
        <ecNumber evidence="15">2.7.11.1</ecNumber>
    </submittedName>
</protein>
<evidence type="ECO:0000256" key="12">
    <source>
        <dbReference type="ARBA" id="ARBA00023136"/>
    </source>
</evidence>
<gene>
    <name evidence="15" type="primary">Q1HGK2</name>
</gene>
<keyword evidence="9 14" id="KW-0560">Oxidoreductase</keyword>
<evidence type="ECO:0000256" key="9">
    <source>
        <dbReference type="ARBA" id="ARBA00023002"/>
    </source>
</evidence>
<keyword evidence="15" id="KW-0723">Serine/threonine-protein kinase</keyword>
<dbReference type="GO" id="GO:0004674">
    <property type="term" value="F:protein serine/threonine kinase activity"/>
    <property type="evidence" value="ECO:0007669"/>
    <property type="project" value="UniProtKB-KW"/>
</dbReference>
<evidence type="ECO:0000256" key="14">
    <source>
        <dbReference type="RuleBase" id="RU000461"/>
    </source>
</evidence>
<dbReference type="InterPro" id="IPR001128">
    <property type="entry name" value="Cyt_P450"/>
</dbReference>
<keyword evidence="15" id="KW-0808">Transferase</keyword>
<dbReference type="PANTHER" id="PTHR46300">
    <property type="entry name" value="P450, PUTATIVE (EUROFUNG)-RELATED-RELATED"/>
    <property type="match status" value="1"/>
</dbReference>
<accession>A0A5K1K1W5</accession>
<comment type="pathway">
    <text evidence="3">Secondary metabolite biosynthesis.</text>
</comment>
<keyword evidence="5 13" id="KW-0349">Heme</keyword>
<evidence type="ECO:0000256" key="10">
    <source>
        <dbReference type="ARBA" id="ARBA00023004"/>
    </source>
</evidence>
<evidence type="ECO:0000256" key="5">
    <source>
        <dbReference type="ARBA" id="ARBA00022617"/>
    </source>
</evidence>
<proteinExistence type="inferred from homology"/>
<organism evidence="15">
    <name type="scientific">Ganoderma boninense</name>
    <dbReference type="NCBI Taxonomy" id="34458"/>
    <lineage>
        <taxon>Eukaryota</taxon>
        <taxon>Fungi</taxon>
        <taxon>Dikarya</taxon>
        <taxon>Basidiomycota</taxon>
        <taxon>Agaricomycotina</taxon>
        <taxon>Agaricomycetes</taxon>
        <taxon>Polyporales</taxon>
        <taxon>Polyporaceae</taxon>
        <taxon>Ganoderma</taxon>
    </lineage>
</organism>
<evidence type="ECO:0000313" key="15">
    <source>
        <dbReference type="EMBL" id="VWO99449.1"/>
    </source>
</evidence>
<evidence type="ECO:0000256" key="8">
    <source>
        <dbReference type="ARBA" id="ARBA00022989"/>
    </source>
</evidence>